<dbReference type="GO" id="GO:0004222">
    <property type="term" value="F:metalloendopeptidase activity"/>
    <property type="evidence" value="ECO:0007669"/>
    <property type="project" value="InterPro"/>
</dbReference>
<dbReference type="Gene3D" id="3.40.390.30">
    <property type="entry name" value="Metalloproteases ('zincins'), catalytic domain"/>
    <property type="match status" value="1"/>
</dbReference>
<feature type="binding site" evidence="9">
    <location>
        <position position="125"/>
    </location>
    <ligand>
        <name>Zn(2+)</name>
        <dbReference type="ChEBI" id="CHEBI:29105"/>
        <note>catalytic</note>
    </ligand>
</feature>
<gene>
    <name evidence="9" type="primary">ybeY</name>
    <name evidence="10" type="ORF">CHT91_09260</name>
</gene>
<protein>
    <recommendedName>
        <fullName evidence="9">Endoribonuclease YbeY</fullName>
        <ecNumber evidence="9">3.1.-.-</ecNumber>
    </recommendedName>
</protein>
<keyword evidence="9" id="KW-0963">Cytoplasm</keyword>
<dbReference type="InterPro" id="IPR023091">
    <property type="entry name" value="MetalPrtase_cat_dom_sf_prd"/>
</dbReference>
<dbReference type="EMBL" id="NOWI01000008">
    <property type="protein sequence ID" value="RFT43121.1"/>
    <property type="molecule type" value="Genomic_DNA"/>
</dbReference>
<dbReference type="STRING" id="33010.BFS79_02430"/>
<keyword evidence="2 9" id="KW-0690">Ribosome biogenesis</keyword>
<keyword evidence="3 9" id="KW-0698">rRNA processing</keyword>
<keyword evidence="8 9" id="KW-0862">Zinc</keyword>
<dbReference type="PANTHER" id="PTHR46986">
    <property type="entry name" value="ENDORIBONUCLEASE YBEY, CHLOROPLASTIC"/>
    <property type="match status" value="1"/>
</dbReference>
<comment type="similarity">
    <text evidence="1 9">Belongs to the endoribonuclease YbeY family.</text>
</comment>
<dbReference type="PANTHER" id="PTHR46986:SF1">
    <property type="entry name" value="ENDORIBONUCLEASE YBEY, CHLOROPLASTIC"/>
    <property type="match status" value="1"/>
</dbReference>
<comment type="function">
    <text evidence="9">Single strand-specific metallo-endoribonuclease involved in late-stage 70S ribosome quality control and in maturation of the 3' terminus of the 16S rRNA.</text>
</comment>
<evidence type="ECO:0000256" key="4">
    <source>
        <dbReference type="ARBA" id="ARBA00022722"/>
    </source>
</evidence>
<keyword evidence="5 9" id="KW-0479">Metal-binding</keyword>
<dbReference type="OrthoDB" id="9807740at2"/>
<reference evidence="10 11" key="1">
    <citation type="submission" date="2017-07" db="EMBL/GenBank/DDBJ databases">
        <authorList>
            <person name="Sun Z.S."/>
            <person name="Albrecht U."/>
            <person name="Echele G."/>
            <person name="Lee C.C."/>
        </authorList>
    </citation>
    <scope>NUCLEOTIDE SEQUENCE [LARGE SCALE GENOMIC DNA]</scope>
    <source>
        <strain evidence="10 11">P16-029</strain>
    </source>
</reference>
<feature type="binding site" evidence="9">
    <location>
        <position position="115"/>
    </location>
    <ligand>
        <name>Zn(2+)</name>
        <dbReference type="ChEBI" id="CHEBI:29105"/>
        <note>catalytic</note>
    </ligand>
</feature>
<dbReference type="PROSITE" id="PS01306">
    <property type="entry name" value="UPF0054"/>
    <property type="match status" value="1"/>
</dbReference>
<dbReference type="AlphaFoldDB" id="A0A1B9VV37"/>
<evidence type="ECO:0000256" key="2">
    <source>
        <dbReference type="ARBA" id="ARBA00022517"/>
    </source>
</evidence>
<dbReference type="GO" id="GO:0004521">
    <property type="term" value="F:RNA endonuclease activity"/>
    <property type="evidence" value="ECO:0007669"/>
    <property type="project" value="UniProtKB-UniRule"/>
</dbReference>
<keyword evidence="4 9" id="KW-0540">Nuclease</keyword>
<evidence type="ECO:0000256" key="7">
    <source>
        <dbReference type="ARBA" id="ARBA00022801"/>
    </source>
</evidence>
<dbReference type="GO" id="GO:0008270">
    <property type="term" value="F:zinc ion binding"/>
    <property type="evidence" value="ECO:0007669"/>
    <property type="project" value="UniProtKB-UniRule"/>
</dbReference>
<comment type="caution">
    <text evidence="10">The sequence shown here is derived from an EMBL/GenBank/DDBJ whole genome shotgun (WGS) entry which is preliminary data.</text>
</comment>
<comment type="cofactor">
    <cofactor evidence="9">
        <name>Zn(2+)</name>
        <dbReference type="ChEBI" id="CHEBI:29105"/>
    </cofactor>
    <text evidence="9">Binds 1 zinc ion.</text>
</comment>
<sequence length="155" mass="16939">MIDITNESGSPADEEGLVGLATFALDRLRIHPSSELSIILVDEDTMEAYHEKFMGLPGPTDVLSFPMDEMRAPGDDEDPPSGLLGDIVLCPTVTARQAAENGRTPDGEAEYLLIHGLLHLLGHDHAEPEEKRVMFGLNDEIIAAWDGHREQAGQR</sequence>
<accession>A0A1B9VV37</accession>
<dbReference type="eggNOG" id="COG0319">
    <property type="taxonomic scope" value="Bacteria"/>
</dbReference>
<dbReference type="InterPro" id="IPR002036">
    <property type="entry name" value="YbeY"/>
</dbReference>
<evidence type="ECO:0000256" key="9">
    <source>
        <dbReference type="HAMAP-Rule" id="MF_00009"/>
    </source>
</evidence>
<evidence type="ECO:0000256" key="6">
    <source>
        <dbReference type="ARBA" id="ARBA00022759"/>
    </source>
</evidence>
<dbReference type="HAMAP" id="MF_00009">
    <property type="entry name" value="Endoribonucl_YbeY"/>
    <property type="match status" value="1"/>
</dbReference>
<dbReference type="EC" id="3.1.-.-" evidence="9"/>
<organism evidence="10 11">
    <name type="scientific">Cutibacterium avidum</name>
    <dbReference type="NCBI Taxonomy" id="33010"/>
    <lineage>
        <taxon>Bacteria</taxon>
        <taxon>Bacillati</taxon>
        <taxon>Actinomycetota</taxon>
        <taxon>Actinomycetes</taxon>
        <taxon>Propionibacteriales</taxon>
        <taxon>Propionibacteriaceae</taxon>
        <taxon>Cutibacterium</taxon>
    </lineage>
</organism>
<dbReference type="GO" id="GO:0006364">
    <property type="term" value="P:rRNA processing"/>
    <property type="evidence" value="ECO:0007669"/>
    <property type="project" value="UniProtKB-UniRule"/>
</dbReference>
<evidence type="ECO:0000256" key="8">
    <source>
        <dbReference type="ARBA" id="ARBA00022833"/>
    </source>
</evidence>
<evidence type="ECO:0000256" key="1">
    <source>
        <dbReference type="ARBA" id="ARBA00010875"/>
    </source>
</evidence>
<name>A0A1B9VV37_9ACTN</name>
<evidence type="ECO:0000256" key="3">
    <source>
        <dbReference type="ARBA" id="ARBA00022552"/>
    </source>
</evidence>
<evidence type="ECO:0000313" key="10">
    <source>
        <dbReference type="EMBL" id="RFT43121.1"/>
    </source>
</evidence>
<keyword evidence="7 9" id="KW-0378">Hydrolase</keyword>
<dbReference type="Proteomes" id="UP000259211">
    <property type="component" value="Unassembled WGS sequence"/>
</dbReference>
<dbReference type="InterPro" id="IPR020549">
    <property type="entry name" value="YbeY_CS"/>
</dbReference>
<feature type="binding site" evidence="9">
    <location>
        <position position="119"/>
    </location>
    <ligand>
        <name>Zn(2+)</name>
        <dbReference type="ChEBI" id="CHEBI:29105"/>
        <note>catalytic</note>
    </ligand>
</feature>
<dbReference type="RefSeq" id="WP_063280017.1">
    <property type="nucleotide sequence ID" value="NZ_AP024308.1"/>
</dbReference>
<evidence type="ECO:0000313" key="11">
    <source>
        <dbReference type="Proteomes" id="UP000259211"/>
    </source>
</evidence>
<dbReference type="Pfam" id="PF02130">
    <property type="entry name" value="YbeY"/>
    <property type="match status" value="1"/>
</dbReference>
<keyword evidence="6 9" id="KW-0255">Endonuclease</keyword>
<comment type="subcellular location">
    <subcellularLocation>
        <location evidence="9">Cytoplasm</location>
    </subcellularLocation>
</comment>
<dbReference type="SUPFAM" id="SSF55486">
    <property type="entry name" value="Metalloproteases ('zincins'), catalytic domain"/>
    <property type="match status" value="1"/>
</dbReference>
<dbReference type="GO" id="GO:0005737">
    <property type="term" value="C:cytoplasm"/>
    <property type="evidence" value="ECO:0007669"/>
    <property type="project" value="UniProtKB-SubCell"/>
</dbReference>
<evidence type="ECO:0000256" key="5">
    <source>
        <dbReference type="ARBA" id="ARBA00022723"/>
    </source>
</evidence>
<dbReference type="NCBIfam" id="TIGR00043">
    <property type="entry name" value="rRNA maturation RNase YbeY"/>
    <property type="match status" value="1"/>
</dbReference>
<proteinExistence type="inferred from homology"/>